<dbReference type="Proteomes" id="UP000237350">
    <property type="component" value="Unassembled WGS sequence"/>
</dbReference>
<dbReference type="AlphaFoldDB" id="A0A2S4JJT2"/>
<dbReference type="InterPro" id="IPR050490">
    <property type="entry name" value="Bact_solute-bd_prot1"/>
</dbReference>
<reference evidence="4" key="1">
    <citation type="submission" date="2015-12" db="EMBL/GenBank/DDBJ databases">
        <authorList>
            <person name="Lodha T.D."/>
            <person name="Chintalapati S."/>
            <person name="Chintalapati V.R."/>
            <person name="Sravanthi T."/>
        </authorList>
    </citation>
    <scope>NUCLEOTIDE SEQUENCE [LARGE SCALE GENOMIC DNA]</scope>
    <source>
        <strain evidence="4">JC133</strain>
    </source>
</reference>
<dbReference type="EMBL" id="LPWH01000093">
    <property type="protein sequence ID" value="POQ99679.1"/>
    <property type="molecule type" value="Genomic_DNA"/>
</dbReference>
<dbReference type="Pfam" id="PF01547">
    <property type="entry name" value="SBP_bac_1"/>
    <property type="match status" value="1"/>
</dbReference>
<evidence type="ECO:0000313" key="3">
    <source>
        <dbReference type="EMBL" id="POQ99679.1"/>
    </source>
</evidence>
<proteinExistence type="inferred from homology"/>
<dbReference type="InterPro" id="IPR006059">
    <property type="entry name" value="SBP"/>
</dbReference>
<evidence type="ECO:0000256" key="2">
    <source>
        <dbReference type="ARBA" id="ARBA00008520"/>
    </source>
</evidence>
<dbReference type="GO" id="GO:0042597">
    <property type="term" value="C:periplasmic space"/>
    <property type="evidence" value="ECO:0007669"/>
    <property type="project" value="UniProtKB-SubCell"/>
</dbReference>
<comment type="subcellular location">
    <subcellularLocation>
        <location evidence="1">Periplasm</location>
    </subcellularLocation>
</comment>
<accession>A0A2S4JJT2</accession>
<comment type="similarity">
    <text evidence="2">Belongs to the bacterial solute-binding protein 1 family.</text>
</comment>
<protein>
    <recommendedName>
        <fullName evidence="5">ABC transporter substrate-binding protein</fullName>
    </recommendedName>
</protein>
<gene>
    <name evidence="3" type="ORF">AU468_10235</name>
</gene>
<dbReference type="PANTHER" id="PTHR43649">
    <property type="entry name" value="ARABINOSE-BINDING PROTEIN-RELATED"/>
    <property type="match status" value="1"/>
</dbReference>
<keyword evidence="4" id="KW-1185">Reference proteome</keyword>
<organism evidence="3 4">
    <name type="scientific">Alkalispirochaeta sphaeroplastigenens</name>
    <dbReference type="NCBI Taxonomy" id="1187066"/>
    <lineage>
        <taxon>Bacteria</taxon>
        <taxon>Pseudomonadati</taxon>
        <taxon>Spirochaetota</taxon>
        <taxon>Spirochaetia</taxon>
        <taxon>Spirochaetales</taxon>
        <taxon>Spirochaetaceae</taxon>
        <taxon>Alkalispirochaeta</taxon>
    </lineage>
</organism>
<dbReference type="PANTHER" id="PTHR43649:SF12">
    <property type="entry name" value="DIACETYLCHITOBIOSE BINDING PROTEIN DASA"/>
    <property type="match status" value="1"/>
</dbReference>
<dbReference type="Gene3D" id="3.40.190.10">
    <property type="entry name" value="Periplasmic binding protein-like II"/>
    <property type="match status" value="2"/>
</dbReference>
<name>A0A2S4JJT2_9SPIO</name>
<evidence type="ECO:0008006" key="5">
    <source>
        <dbReference type="Google" id="ProtNLM"/>
    </source>
</evidence>
<dbReference type="SUPFAM" id="SSF53850">
    <property type="entry name" value="Periplasmic binding protein-like II"/>
    <property type="match status" value="1"/>
</dbReference>
<evidence type="ECO:0000313" key="4">
    <source>
        <dbReference type="Proteomes" id="UP000237350"/>
    </source>
</evidence>
<sequence length="447" mass="50312">MRCIHDCRNRWHRHHPLFRQPADGAGSAGSLVGVLVLLLLLSPVQALRATEAPVIDVLYMVQSGYQPDALLERTQEYRRHSPNRVRLHFVEYKDLWEGIQRGIHHGAYDVVLTDVIWTHRLVSEGALLPVPPPLARTIRERMVPQVARTFELEGELWAFPFFMDFQLLFSNRTILDAAGFSHPPQSLEELTRMARAIRDRGILPYPIFFSLAREEVLMCKVLIWTGAFGGDLAPFGEGDRIRVDTPEAVQAVSWLQELLREGLLNPYSLASDEVFAAEVFLAEDAAFTTNWVFLLGKIQESAGPVARAGVPSAIPVASARAGDGSGGGQTTVNGFQGFSVLASSNHPEAAWDYVAFLSEIDFHQKNPFELAPWKGVWEDRTEGDPYFALKVEQLSALRDRPYHRKYLEISEIFQRWVHRVLRLEMDPLQGLEAAQAEIEELLEGVSP</sequence>
<comment type="caution">
    <text evidence="3">The sequence shown here is derived from an EMBL/GenBank/DDBJ whole genome shotgun (WGS) entry which is preliminary data.</text>
</comment>
<evidence type="ECO:0000256" key="1">
    <source>
        <dbReference type="ARBA" id="ARBA00004418"/>
    </source>
</evidence>